<organism evidence="3 4">
    <name type="scientific">Chitinophaga rhizophila</name>
    <dbReference type="NCBI Taxonomy" id="2866212"/>
    <lineage>
        <taxon>Bacteria</taxon>
        <taxon>Pseudomonadati</taxon>
        <taxon>Bacteroidota</taxon>
        <taxon>Chitinophagia</taxon>
        <taxon>Chitinophagales</taxon>
        <taxon>Chitinophagaceae</taxon>
        <taxon>Chitinophaga</taxon>
    </lineage>
</organism>
<dbReference type="EMBL" id="JAICCF010000002">
    <property type="protein sequence ID" value="MBW8684839.1"/>
    <property type="molecule type" value="Genomic_DNA"/>
</dbReference>
<gene>
    <name evidence="3" type="ORF">K1Y79_10905</name>
</gene>
<protein>
    <submittedName>
        <fullName evidence="3">Glucose-1-phosphate thymidylyltransferase</fullName>
    </submittedName>
</protein>
<evidence type="ECO:0000256" key="1">
    <source>
        <dbReference type="ARBA" id="ARBA00022679"/>
    </source>
</evidence>
<evidence type="ECO:0000256" key="2">
    <source>
        <dbReference type="ARBA" id="ARBA00023315"/>
    </source>
</evidence>
<sequence>MERNYILFDTPARELLYPFTHTRPVAACRIGILTIREKWERWLNAAVSHLTVPYLQQKYPLIRNEAVPAVLIRGDVLPDEALVREIAALQPGQGLYQGDELIAKVTDGSDTDIAPVERKEYLVGISVVRRPWDFFLLNDKELRSDYTLVTAGRTSAPLSDTNKVSGEENIFLEEGAVVEHSVLNAVTGPIYIGRNAEVMEGCLVRGPLAMGEKAVLKMGTKVYGATTLGPGSVGGGEIKNVVMFGYSNKGHDGYLGDAVIGEWCNLGANATSSNLKNNGSTVRVWMESLQRAEPAGIKCGLLMGDYSRCGIGALLNTGTVIGACCNIFGADFPPKFVPSFSWGGGAGIERYRIEQAIRDIETWMRFKGQQMTEADKQVLEVLFAKLTDV</sequence>
<dbReference type="Proteomes" id="UP000812961">
    <property type="component" value="Unassembled WGS sequence"/>
</dbReference>
<dbReference type="PANTHER" id="PTHR43584:SF8">
    <property type="entry name" value="N-ACETYLMURAMATE ALPHA-1-PHOSPHATE URIDYLYLTRANSFERASE"/>
    <property type="match status" value="1"/>
</dbReference>
<evidence type="ECO:0000313" key="3">
    <source>
        <dbReference type="EMBL" id="MBW8684839.1"/>
    </source>
</evidence>
<dbReference type="NCBIfam" id="TIGR03991">
    <property type="entry name" value="alt_bact_glmU"/>
    <property type="match status" value="1"/>
</dbReference>
<dbReference type="InterPro" id="IPR050065">
    <property type="entry name" value="GlmU-like"/>
</dbReference>
<dbReference type="InterPro" id="IPR011004">
    <property type="entry name" value="Trimer_LpxA-like_sf"/>
</dbReference>
<keyword evidence="1" id="KW-0808">Transferase</keyword>
<keyword evidence="4" id="KW-1185">Reference proteome</keyword>
<proteinExistence type="predicted"/>
<dbReference type="InterPro" id="IPR023917">
    <property type="entry name" value="Bifunctiontional_GlmU_bac-type"/>
</dbReference>
<keyword evidence="2" id="KW-0012">Acyltransferase</keyword>
<dbReference type="RefSeq" id="WP_220250049.1">
    <property type="nucleotide sequence ID" value="NZ_JAICCF010000002.1"/>
</dbReference>
<dbReference type="SUPFAM" id="SSF51161">
    <property type="entry name" value="Trimeric LpxA-like enzymes"/>
    <property type="match status" value="1"/>
</dbReference>
<dbReference type="Gene3D" id="2.160.10.10">
    <property type="entry name" value="Hexapeptide repeat proteins"/>
    <property type="match status" value="1"/>
</dbReference>
<name>A0ABS7GDF8_9BACT</name>
<evidence type="ECO:0000313" key="4">
    <source>
        <dbReference type="Proteomes" id="UP000812961"/>
    </source>
</evidence>
<dbReference type="PANTHER" id="PTHR43584">
    <property type="entry name" value="NUCLEOTIDYL TRANSFERASE"/>
    <property type="match status" value="1"/>
</dbReference>
<comment type="caution">
    <text evidence="3">The sequence shown here is derived from an EMBL/GenBank/DDBJ whole genome shotgun (WGS) entry which is preliminary data.</text>
</comment>
<dbReference type="Pfam" id="PF13562">
    <property type="entry name" value="NTP_transf_4"/>
    <property type="match status" value="1"/>
</dbReference>
<reference evidence="3 4" key="1">
    <citation type="submission" date="2021-08" db="EMBL/GenBank/DDBJ databases">
        <title>The genome sequence of Chitinophaga sp. B61.</title>
        <authorList>
            <person name="Zhang X."/>
        </authorList>
    </citation>
    <scope>NUCLEOTIDE SEQUENCE [LARGE SCALE GENOMIC DNA]</scope>
    <source>
        <strain evidence="3 4">B61</strain>
    </source>
</reference>
<accession>A0ABS7GDF8</accession>